<evidence type="ECO:0000256" key="3">
    <source>
        <dbReference type="ARBA" id="ARBA00022670"/>
    </source>
</evidence>
<dbReference type="Gene3D" id="3.90.230.10">
    <property type="entry name" value="Creatinase/methionine aminopeptidase superfamily"/>
    <property type="match status" value="1"/>
</dbReference>
<keyword evidence="10" id="KW-1185">Reference proteome</keyword>
<dbReference type="InterPro" id="IPR036005">
    <property type="entry name" value="Creatinase/aminopeptidase-like"/>
</dbReference>
<name>A0A4R6WQE0_9PROT</name>
<organism evidence="9 10">
    <name type="scientific">Dongia mobilis</name>
    <dbReference type="NCBI Taxonomy" id="578943"/>
    <lineage>
        <taxon>Bacteria</taxon>
        <taxon>Pseudomonadati</taxon>
        <taxon>Pseudomonadota</taxon>
        <taxon>Alphaproteobacteria</taxon>
        <taxon>Rhodospirillales</taxon>
        <taxon>Dongiaceae</taxon>
        <taxon>Dongia</taxon>
    </lineage>
</organism>
<evidence type="ECO:0000256" key="4">
    <source>
        <dbReference type="ARBA" id="ARBA00022723"/>
    </source>
</evidence>
<dbReference type="Proteomes" id="UP000295783">
    <property type="component" value="Unassembled WGS sequence"/>
</dbReference>
<comment type="function">
    <text evidence="1 6">Removes the N-terminal methionine from nascent proteins. The N-terminal methionine is often cleaved when the second residue in the primary sequence is small and uncharged (Met-Ala-, Cys, Gly, Pro, Ser, Thr, or Val). Requires deformylation of the N(alpha)-formylated initiator methionine before it can be hydrolyzed.</text>
</comment>
<dbReference type="OrthoDB" id="9802055at2"/>
<proteinExistence type="inferred from homology"/>
<reference evidence="9 10" key="1">
    <citation type="submission" date="2019-03" db="EMBL/GenBank/DDBJ databases">
        <title>Genomic Encyclopedia of Type Strains, Phase III (KMG-III): the genomes of soil and plant-associated and newly described type strains.</title>
        <authorList>
            <person name="Whitman W."/>
        </authorList>
    </citation>
    <scope>NUCLEOTIDE SEQUENCE [LARGE SCALE GENOMIC DNA]</scope>
    <source>
        <strain evidence="9 10">CGMCC 1.7660</strain>
    </source>
</reference>
<dbReference type="InterPro" id="IPR001714">
    <property type="entry name" value="Pept_M24_MAP"/>
</dbReference>
<dbReference type="EMBL" id="SNYW01000013">
    <property type="protein sequence ID" value="TDQ78598.1"/>
    <property type="molecule type" value="Genomic_DNA"/>
</dbReference>
<keyword evidence="4 6" id="KW-0479">Metal-binding</keyword>
<evidence type="ECO:0000256" key="5">
    <source>
        <dbReference type="ARBA" id="ARBA00022801"/>
    </source>
</evidence>
<evidence type="ECO:0000313" key="9">
    <source>
        <dbReference type="EMBL" id="TDQ78598.1"/>
    </source>
</evidence>
<dbReference type="Pfam" id="PF00557">
    <property type="entry name" value="Peptidase_M24"/>
    <property type="match status" value="1"/>
</dbReference>
<feature type="binding site" evidence="6">
    <location>
        <position position="247"/>
    </location>
    <ligand>
        <name>a divalent metal cation</name>
        <dbReference type="ChEBI" id="CHEBI:60240"/>
        <label>1</label>
    </ligand>
</feature>
<gene>
    <name evidence="6" type="primary">map</name>
    <name evidence="9" type="ORF">A8950_3654</name>
</gene>
<evidence type="ECO:0000256" key="2">
    <source>
        <dbReference type="ARBA" id="ARBA00022438"/>
    </source>
</evidence>
<dbReference type="PANTHER" id="PTHR43330:SF27">
    <property type="entry name" value="METHIONINE AMINOPEPTIDASE"/>
    <property type="match status" value="1"/>
</dbReference>
<comment type="subunit">
    <text evidence="6">Monomer.</text>
</comment>
<feature type="binding site" evidence="6">
    <location>
        <position position="120"/>
    </location>
    <ligand>
        <name>a divalent metal cation</name>
        <dbReference type="ChEBI" id="CHEBI:60240"/>
        <label>1</label>
    </ligand>
</feature>
<dbReference type="InterPro" id="IPR000994">
    <property type="entry name" value="Pept_M24"/>
</dbReference>
<comment type="caution">
    <text evidence="9">The sequence shown here is derived from an EMBL/GenBank/DDBJ whole genome shotgun (WGS) entry which is preliminary data.</text>
</comment>
<dbReference type="GO" id="GO:0070006">
    <property type="term" value="F:metalloaminopeptidase activity"/>
    <property type="evidence" value="ECO:0007669"/>
    <property type="project" value="UniProtKB-UniRule"/>
</dbReference>
<dbReference type="PANTHER" id="PTHR43330">
    <property type="entry name" value="METHIONINE AMINOPEPTIDASE"/>
    <property type="match status" value="1"/>
</dbReference>
<feature type="binding site" evidence="6">
    <location>
        <position position="91"/>
    </location>
    <ligand>
        <name>substrate</name>
    </ligand>
</feature>
<feature type="binding site" evidence="6">
    <location>
        <position position="216"/>
    </location>
    <ligand>
        <name>a divalent metal cation</name>
        <dbReference type="ChEBI" id="CHEBI:60240"/>
        <label>2</label>
        <note>catalytic</note>
    </ligand>
</feature>
<evidence type="ECO:0000256" key="1">
    <source>
        <dbReference type="ARBA" id="ARBA00002521"/>
    </source>
</evidence>
<dbReference type="GO" id="GO:0006508">
    <property type="term" value="P:proteolysis"/>
    <property type="evidence" value="ECO:0007669"/>
    <property type="project" value="UniProtKB-KW"/>
</dbReference>
<dbReference type="GO" id="GO:0005829">
    <property type="term" value="C:cytosol"/>
    <property type="evidence" value="ECO:0007669"/>
    <property type="project" value="TreeGrafter"/>
</dbReference>
<dbReference type="CDD" id="cd01086">
    <property type="entry name" value="MetAP1"/>
    <property type="match status" value="1"/>
</dbReference>
<protein>
    <recommendedName>
        <fullName evidence="6 7">Methionine aminopeptidase</fullName>
        <shortName evidence="6">MAP</shortName>
        <shortName evidence="6">MetAP</shortName>
        <ecNumber evidence="6 7">3.4.11.18</ecNumber>
    </recommendedName>
    <alternativeName>
        <fullName evidence="6">Peptidase M</fullName>
    </alternativeName>
</protein>
<evidence type="ECO:0000313" key="10">
    <source>
        <dbReference type="Proteomes" id="UP000295783"/>
    </source>
</evidence>
<dbReference type="GO" id="GO:0046872">
    <property type="term" value="F:metal ion binding"/>
    <property type="evidence" value="ECO:0007669"/>
    <property type="project" value="UniProtKB-UniRule"/>
</dbReference>
<dbReference type="RefSeq" id="WP_133615079.1">
    <property type="nucleotide sequence ID" value="NZ_SNYW01000013.1"/>
</dbReference>
<dbReference type="NCBIfam" id="TIGR00500">
    <property type="entry name" value="met_pdase_I"/>
    <property type="match status" value="1"/>
</dbReference>
<dbReference type="EC" id="3.4.11.18" evidence="6 7"/>
<sequence>MTQRYSTQRDMTGRPIPLHDAEGFAGMRKAGHLAALTLDFIGDHVRPGISTGELDRLCDSFMRDHGAIAATIGYKGYNHASCISVNHVVTHGIPSDAKVLRDGDILNIDVTPLVDGWHGDSSRMFIAGAPGVKARRLCDVTYQALMAGIAQVKPGNTLGDVGHAIETLAHKNRFSVVEDFCGHGVGRVFHDAPQVLHYGKPGTGVVLEPGMIFTIEPMLNAGKADVKILGDGWTTVTRDQSLSAQFEHSVGVTETGVEIFTLSPKDIYWKLAA</sequence>
<dbReference type="AlphaFoldDB" id="A0A4R6WQE0"/>
<feature type="binding site" evidence="6">
    <location>
        <position position="109"/>
    </location>
    <ligand>
        <name>a divalent metal cation</name>
        <dbReference type="ChEBI" id="CHEBI:60240"/>
        <label>1</label>
    </ligand>
</feature>
<comment type="similarity">
    <text evidence="6">Belongs to the peptidase M24A family. Methionine aminopeptidase type 1 subfamily.</text>
</comment>
<comment type="cofactor">
    <cofactor evidence="6">
        <name>Co(2+)</name>
        <dbReference type="ChEBI" id="CHEBI:48828"/>
    </cofactor>
    <cofactor evidence="6">
        <name>Zn(2+)</name>
        <dbReference type="ChEBI" id="CHEBI:29105"/>
    </cofactor>
    <cofactor evidence="6">
        <name>Mn(2+)</name>
        <dbReference type="ChEBI" id="CHEBI:29035"/>
    </cofactor>
    <cofactor evidence="6">
        <name>Fe(2+)</name>
        <dbReference type="ChEBI" id="CHEBI:29033"/>
    </cofactor>
    <text evidence="6">Binds 2 divalent metal cations per subunit. Has a high-affinity and a low affinity metal-binding site. The true nature of the physiological cofactor is under debate. The enzyme is active with cobalt, zinc, manganese or divalent iron ions. Most likely, methionine aminopeptidases function as mononuclear Fe(2+)-metalloproteases under physiological conditions, and the catalytically relevant metal-binding site has been assigned to the histidine-containing high-affinity site.</text>
</comment>
<feature type="binding site" evidence="6">
    <location>
        <position position="190"/>
    </location>
    <ligand>
        <name>substrate</name>
    </ligand>
</feature>
<feature type="domain" description="Peptidase M24" evidence="8">
    <location>
        <begin position="26"/>
        <end position="254"/>
    </location>
</feature>
<accession>A0A4R6WQE0</accession>
<dbReference type="InterPro" id="IPR002467">
    <property type="entry name" value="Pept_M24A_MAP1"/>
</dbReference>
<feature type="binding site" evidence="6">
    <location>
        <position position="120"/>
    </location>
    <ligand>
        <name>a divalent metal cation</name>
        <dbReference type="ChEBI" id="CHEBI:60240"/>
        <label>2</label>
        <note>catalytic</note>
    </ligand>
</feature>
<keyword evidence="3 6" id="KW-0645">Protease</keyword>
<dbReference type="GO" id="GO:0004239">
    <property type="term" value="F:initiator methionyl aminopeptidase activity"/>
    <property type="evidence" value="ECO:0007669"/>
    <property type="project" value="UniProtKB-UniRule"/>
</dbReference>
<keyword evidence="5 6" id="KW-0378">Hydrolase</keyword>
<evidence type="ECO:0000256" key="6">
    <source>
        <dbReference type="HAMAP-Rule" id="MF_01974"/>
    </source>
</evidence>
<dbReference type="PRINTS" id="PR00599">
    <property type="entry name" value="MAPEPTIDASE"/>
</dbReference>
<keyword evidence="2 6" id="KW-0031">Aminopeptidase</keyword>
<dbReference type="HAMAP" id="MF_01974">
    <property type="entry name" value="MetAP_1"/>
    <property type="match status" value="1"/>
</dbReference>
<dbReference type="PROSITE" id="PS00680">
    <property type="entry name" value="MAP_1"/>
    <property type="match status" value="1"/>
</dbReference>
<feature type="binding site" evidence="6">
    <location>
        <position position="247"/>
    </location>
    <ligand>
        <name>a divalent metal cation</name>
        <dbReference type="ChEBI" id="CHEBI:60240"/>
        <label>2</label>
        <note>catalytic</note>
    </ligand>
</feature>
<evidence type="ECO:0000256" key="7">
    <source>
        <dbReference type="RuleBase" id="RU003653"/>
    </source>
</evidence>
<evidence type="ECO:0000259" key="8">
    <source>
        <dbReference type="Pfam" id="PF00557"/>
    </source>
</evidence>
<comment type="catalytic activity">
    <reaction evidence="6 7">
        <text>Release of N-terminal amino acids, preferentially methionine, from peptides and arylamides.</text>
        <dbReference type="EC" id="3.4.11.18"/>
    </reaction>
</comment>
<feature type="binding site" evidence="6">
    <location>
        <position position="183"/>
    </location>
    <ligand>
        <name>a divalent metal cation</name>
        <dbReference type="ChEBI" id="CHEBI:60240"/>
        <label>2</label>
        <note>catalytic</note>
    </ligand>
</feature>
<dbReference type="SUPFAM" id="SSF55920">
    <property type="entry name" value="Creatinase/aminopeptidase"/>
    <property type="match status" value="1"/>
</dbReference>